<evidence type="ECO:0000313" key="1">
    <source>
        <dbReference type="EMBL" id="CBI34050.3"/>
    </source>
</evidence>
<dbReference type="AlphaFoldDB" id="D7TU76"/>
<evidence type="ECO:0000313" key="2">
    <source>
        <dbReference type="Proteomes" id="UP000009183"/>
    </source>
</evidence>
<organism evidence="1 2">
    <name type="scientific">Vitis vinifera</name>
    <name type="common">Grape</name>
    <dbReference type="NCBI Taxonomy" id="29760"/>
    <lineage>
        <taxon>Eukaryota</taxon>
        <taxon>Viridiplantae</taxon>
        <taxon>Streptophyta</taxon>
        <taxon>Embryophyta</taxon>
        <taxon>Tracheophyta</taxon>
        <taxon>Spermatophyta</taxon>
        <taxon>Magnoliopsida</taxon>
        <taxon>eudicotyledons</taxon>
        <taxon>Gunneridae</taxon>
        <taxon>Pentapetalae</taxon>
        <taxon>rosids</taxon>
        <taxon>Vitales</taxon>
        <taxon>Vitaceae</taxon>
        <taxon>Viteae</taxon>
        <taxon>Vitis</taxon>
    </lineage>
</organism>
<name>D7TU76_VITVI</name>
<sequence length="39" mass="4417">MQVVFFVVVNDIDLSVQILDAGFGVIENNKSRVEKSRFC</sequence>
<dbReference type="Proteomes" id="UP000009183">
    <property type="component" value="Chromosome 3"/>
</dbReference>
<dbReference type="EMBL" id="FN596248">
    <property type="protein sequence ID" value="CBI34050.3"/>
    <property type="molecule type" value="Genomic_DNA"/>
</dbReference>
<dbReference type="InParanoid" id="D7TU76"/>
<gene>
    <name evidence="1" type="ordered locus">VIT_03s0017g00970</name>
</gene>
<keyword evidence="2" id="KW-1185">Reference proteome</keyword>
<reference evidence="2" key="1">
    <citation type="journal article" date="2007" name="Nature">
        <title>The grapevine genome sequence suggests ancestral hexaploidization in major angiosperm phyla.</title>
        <authorList>
            <consortium name="The French-Italian Public Consortium for Grapevine Genome Characterization."/>
            <person name="Jaillon O."/>
            <person name="Aury J.-M."/>
            <person name="Noel B."/>
            <person name="Policriti A."/>
            <person name="Clepet C."/>
            <person name="Casagrande A."/>
            <person name="Choisne N."/>
            <person name="Aubourg S."/>
            <person name="Vitulo N."/>
            <person name="Jubin C."/>
            <person name="Vezzi A."/>
            <person name="Legeai F."/>
            <person name="Hugueney P."/>
            <person name="Dasilva C."/>
            <person name="Horner D."/>
            <person name="Mica E."/>
            <person name="Jublot D."/>
            <person name="Poulain J."/>
            <person name="Bruyere C."/>
            <person name="Billault A."/>
            <person name="Segurens B."/>
            <person name="Gouyvenoux M."/>
            <person name="Ugarte E."/>
            <person name="Cattonaro F."/>
            <person name="Anthouard V."/>
            <person name="Vico V."/>
            <person name="Del Fabbro C."/>
            <person name="Alaux M."/>
            <person name="Di Gaspero G."/>
            <person name="Dumas V."/>
            <person name="Felice N."/>
            <person name="Paillard S."/>
            <person name="Juman I."/>
            <person name="Moroldo M."/>
            <person name="Scalabrin S."/>
            <person name="Canaguier A."/>
            <person name="Le Clainche I."/>
            <person name="Malacrida G."/>
            <person name="Durand E."/>
            <person name="Pesole G."/>
            <person name="Laucou V."/>
            <person name="Chatelet P."/>
            <person name="Merdinoglu D."/>
            <person name="Delledonne M."/>
            <person name="Pezzotti M."/>
            <person name="Lecharny A."/>
            <person name="Scarpelli C."/>
            <person name="Artiguenave F."/>
            <person name="Pe M.E."/>
            <person name="Valle G."/>
            <person name="Morgante M."/>
            <person name="Caboche M."/>
            <person name="Adam-Blondon A.-F."/>
            <person name="Weissenbach J."/>
            <person name="Quetier F."/>
            <person name="Wincker P."/>
        </authorList>
    </citation>
    <scope>NUCLEOTIDE SEQUENCE [LARGE SCALE GENOMIC DNA]</scope>
    <source>
        <strain evidence="2">cv. Pinot noir / PN40024</strain>
    </source>
</reference>
<accession>D7TU76</accession>
<dbReference type="HOGENOM" id="CLU_3321053_0_0_1"/>
<dbReference type="PaxDb" id="29760-VIT_03s0017g00970.t01"/>
<proteinExistence type="predicted"/>
<protein>
    <submittedName>
        <fullName evidence="1">Uncharacterized protein</fullName>
    </submittedName>
</protein>